<keyword evidence="3" id="KW-1185">Reference proteome</keyword>
<dbReference type="STRING" id="525245.HMPREF0044_1354"/>
<reference evidence="2 3" key="1">
    <citation type="submission" date="2009-01" db="EMBL/GenBank/DDBJ databases">
        <authorList>
            <person name="Qin X."/>
            <person name="Bachman B."/>
            <person name="Battles P."/>
            <person name="Bell A."/>
            <person name="Bess C."/>
            <person name="Bickham C."/>
            <person name="Chaboub L."/>
            <person name="Chen D."/>
            <person name="Coyle M."/>
            <person name="Deiros D.R."/>
            <person name="Dinh H."/>
            <person name="Forbes L."/>
            <person name="Fowler G."/>
            <person name="Francisco L."/>
            <person name="Fu Q."/>
            <person name="Gubbala S."/>
            <person name="Hale W."/>
            <person name="Han Y."/>
            <person name="Hemphill L."/>
            <person name="Highlander S.K."/>
            <person name="Hirani K."/>
            <person name="Hogues M."/>
            <person name="Jackson L."/>
            <person name="Jakkamsetti A."/>
            <person name="Javaid M."/>
            <person name="Jiang H."/>
            <person name="Korchina V."/>
            <person name="Kovar C."/>
            <person name="Lara F."/>
            <person name="Lee S."/>
            <person name="Mata R."/>
            <person name="Mathew T."/>
            <person name="Moen C."/>
            <person name="Morales K."/>
            <person name="Munidasa M."/>
            <person name="Nazareth L."/>
            <person name="Ngo R."/>
            <person name="Nguyen L."/>
            <person name="Okwuonu G."/>
            <person name="Ongeri F."/>
            <person name="Patil S."/>
            <person name="Petrosino J."/>
            <person name="Pham C."/>
            <person name="Pham P."/>
            <person name="Pu L.-L."/>
            <person name="Puazo M."/>
            <person name="Raj R."/>
            <person name="Reid J."/>
            <person name="Rouhana J."/>
            <person name="Saada N."/>
            <person name="Shang Y."/>
            <person name="Simmons D."/>
            <person name="Thornton R."/>
            <person name="Warren J."/>
            <person name="Weissenberger G."/>
            <person name="Zhang J."/>
            <person name="Zhang L."/>
            <person name="Zhou C."/>
            <person name="Zhu D."/>
            <person name="Muzny D."/>
            <person name="Worley K."/>
            <person name="Gibbs R."/>
        </authorList>
    </citation>
    <scope>NUCLEOTIDE SEQUENCE [LARGE SCALE GENOMIC DNA]</scope>
    <source>
        <strain evidence="2 3">DSM 15436</strain>
    </source>
</reference>
<dbReference type="SUPFAM" id="SSF47819">
    <property type="entry name" value="HRDC-like"/>
    <property type="match status" value="1"/>
</dbReference>
<dbReference type="InterPro" id="IPR012337">
    <property type="entry name" value="RNaseH-like_sf"/>
</dbReference>
<keyword evidence="2" id="KW-0269">Exonuclease</keyword>
<dbReference type="eggNOG" id="COG0349">
    <property type="taxonomic scope" value="Bacteria"/>
</dbReference>
<evidence type="ECO:0000313" key="2">
    <source>
        <dbReference type="EMBL" id="EEH63430.1"/>
    </source>
</evidence>
<evidence type="ECO:0000259" key="1">
    <source>
        <dbReference type="PROSITE" id="PS50967"/>
    </source>
</evidence>
<dbReference type="OrthoDB" id="144122at2"/>
<dbReference type="Gene3D" id="3.30.420.10">
    <property type="entry name" value="Ribonuclease H-like superfamily/Ribonuclease H"/>
    <property type="match status" value="1"/>
</dbReference>
<dbReference type="InterPro" id="IPR041605">
    <property type="entry name" value="Exo_C"/>
</dbReference>
<dbReference type="InterPro" id="IPR036397">
    <property type="entry name" value="RNaseH_sf"/>
</dbReference>
<accession>C0W1R4</accession>
<dbReference type="InterPro" id="IPR002121">
    <property type="entry name" value="HRDC_dom"/>
</dbReference>
<dbReference type="GO" id="GO:0006139">
    <property type="term" value="P:nucleobase-containing compound metabolic process"/>
    <property type="evidence" value="ECO:0007669"/>
    <property type="project" value="InterPro"/>
</dbReference>
<protein>
    <submittedName>
        <fullName evidence="2">3'-5' exonuclease</fullName>
        <ecNumber evidence="2">3.6.1.-</ecNumber>
    </submittedName>
</protein>
<dbReference type="GO" id="GO:0003676">
    <property type="term" value="F:nucleic acid binding"/>
    <property type="evidence" value="ECO:0007669"/>
    <property type="project" value="InterPro"/>
</dbReference>
<dbReference type="RefSeq" id="WP_006546212.1">
    <property type="nucleotide sequence ID" value="NZ_DS999540.1"/>
</dbReference>
<dbReference type="PANTHER" id="PTHR47649:SF1">
    <property type="entry name" value="RIBONUCLEASE D"/>
    <property type="match status" value="1"/>
</dbReference>
<proteinExistence type="predicted"/>
<dbReference type="Pfam" id="PF01612">
    <property type="entry name" value="DNA_pol_A_exo1"/>
    <property type="match status" value="1"/>
</dbReference>
<dbReference type="Pfam" id="PF18305">
    <property type="entry name" value="DNA_pol_A_exoN"/>
    <property type="match status" value="1"/>
</dbReference>
<dbReference type="GO" id="GO:0000166">
    <property type="term" value="F:nucleotide binding"/>
    <property type="evidence" value="ECO:0007669"/>
    <property type="project" value="InterPro"/>
</dbReference>
<evidence type="ECO:0000313" key="3">
    <source>
        <dbReference type="Proteomes" id="UP000010301"/>
    </source>
</evidence>
<dbReference type="Pfam" id="PF00570">
    <property type="entry name" value="HRDC"/>
    <property type="match status" value="1"/>
</dbReference>
<dbReference type="InterPro" id="IPR002562">
    <property type="entry name" value="3'-5'_exonuclease_dom"/>
</dbReference>
<dbReference type="PANTHER" id="PTHR47649">
    <property type="entry name" value="RIBONUCLEASE D"/>
    <property type="match status" value="1"/>
</dbReference>
<name>C0W1R4_9ACTO</name>
<dbReference type="HOGENOM" id="CLU_042387_3_0_11"/>
<dbReference type="Proteomes" id="UP000010301">
    <property type="component" value="Unassembled WGS sequence"/>
</dbReference>
<dbReference type="EC" id="3.6.1.-" evidence="2"/>
<dbReference type="AlphaFoldDB" id="C0W1R4"/>
<dbReference type="SUPFAM" id="SSF53098">
    <property type="entry name" value="Ribonuclease H-like"/>
    <property type="match status" value="1"/>
</dbReference>
<dbReference type="PROSITE" id="PS50967">
    <property type="entry name" value="HRDC"/>
    <property type="match status" value="1"/>
</dbReference>
<dbReference type="EMBL" id="ACFG01000034">
    <property type="protein sequence ID" value="EEH63430.1"/>
    <property type="molecule type" value="Genomic_DNA"/>
</dbReference>
<sequence>MSESEYKLIVHPHEGTPDVIDTQVGLEKAAQLLSKSTMPVAIDVERAVGYRYSHRAYLVQIRREDVGTFLIDSGTLPDLSILNEPLNNAVWILHDADQDIASLRMCGLEIPELFDTMLAARLLGFQRFGLAAVCEQILGVTLDKNHQSDDWSTRPLPRPWLRYAALDVELLTDLYEKMSHSLFKANRWEWAQQEFHNILTRPTKKPDSEPWRNLRGMGKIRSRRHLAILEELWKTRERIAAEIDLEPTRLIKNRTLVALAFNPPRTQRQFLNEQELRRPGTRKYLDEWFAAINRGKSRSEADLPEFQRSYRHGEFPRATAWRSYEGAHARLVHLRDAIRKVSDKLGIDYEILIDTRIIRHIAWYEVSYQGKDLLEFLTRFGARPWQLELVFKPLEKAIKQMP</sequence>
<dbReference type="GO" id="GO:0008408">
    <property type="term" value="F:3'-5' exonuclease activity"/>
    <property type="evidence" value="ECO:0007669"/>
    <property type="project" value="InterPro"/>
</dbReference>
<dbReference type="InterPro" id="IPR010997">
    <property type="entry name" value="HRDC-like_sf"/>
</dbReference>
<keyword evidence="2" id="KW-0378">Hydrolase</keyword>
<organism evidence="2 3">
    <name type="scientific">Gleimia coleocanis DSM 15436</name>
    <dbReference type="NCBI Taxonomy" id="525245"/>
    <lineage>
        <taxon>Bacteria</taxon>
        <taxon>Bacillati</taxon>
        <taxon>Actinomycetota</taxon>
        <taxon>Actinomycetes</taxon>
        <taxon>Actinomycetales</taxon>
        <taxon>Actinomycetaceae</taxon>
        <taxon>Gleimia</taxon>
    </lineage>
</organism>
<feature type="domain" description="HRDC" evidence="1">
    <location>
        <begin position="222"/>
        <end position="302"/>
    </location>
</feature>
<gene>
    <name evidence="2" type="ORF">HMPREF0044_1354</name>
</gene>
<dbReference type="Gene3D" id="1.10.150.80">
    <property type="entry name" value="HRDC domain"/>
    <property type="match status" value="2"/>
</dbReference>
<dbReference type="SMART" id="SM00474">
    <property type="entry name" value="35EXOc"/>
    <property type="match status" value="1"/>
</dbReference>
<dbReference type="InterPro" id="IPR051086">
    <property type="entry name" value="RNase_D-like"/>
</dbReference>
<dbReference type="CDD" id="cd06142">
    <property type="entry name" value="RNaseD_exo"/>
    <property type="match status" value="1"/>
</dbReference>
<comment type="caution">
    <text evidence="2">The sequence shown here is derived from an EMBL/GenBank/DDBJ whole genome shotgun (WGS) entry which is preliminary data.</text>
</comment>
<keyword evidence="2" id="KW-0540">Nuclease</keyword>
<dbReference type="InterPro" id="IPR044876">
    <property type="entry name" value="HRDC_dom_sf"/>
</dbReference>